<dbReference type="AlphaFoldDB" id="A0A409Y656"/>
<keyword evidence="8" id="KW-1185">Reference proteome</keyword>
<evidence type="ECO:0000313" key="7">
    <source>
        <dbReference type="EMBL" id="PPQ98433.1"/>
    </source>
</evidence>
<evidence type="ECO:0000256" key="2">
    <source>
        <dbReference type="ARBA" id="ARBA00022771"/>
    </source>
</evidence>
<dbReference type="PANTHER" id="PTHR23041">
    <property type="entry name" value="RING FINGER DOMAIN-CONTAINING"/>
    <property type="match status" value="1"/>
</dbReference>
<dbReference type="STRING" id="181874.A0A409Y656"/>
<dbReference type="InterPro" id="IPR001841">
    <property type="entry name" value="Znf_RING"/>
</dbReference>
<dbReference type="PANTHER" id="PTHR23041:SF78">
    <property type="entry name" value="E3 UBIQUITIN-PROTEIN LIGASE RNF4"/>
    <property type="match status" value="1"/>
</dbReference>
<evidence type="ECO:0000256" key="5">
    <source>
        <dbReference type="SAM" id="MobiDB-lite"/>
    </source>
</evidence>
<dbReference type="InParanoid" id="A0A409Y656"/>
<protein>
    <recommendedName>
        <fullName evidence="6">RING-type domain-containing protein</fullName>
    </recommendedName>
</protein>
<dbReference type="Pfam" id="PF13445">
    <property type="entry name" value="zf-RING_UBOX"/>
    <property type="match status" value="1"/>
</dbReference>
<keyword evidence="3" id="KW-0862">Zinc</keyword>
<dbReference type="InterPro" id="IPR013083">
    <property type="entry name" value="Znf_RING/FYVE/PHD"/>
</dbReference>
<dbReference type="SUPFAM" id="SSF57850">
    <property type="entry name" value="RING/U-box"/>
    <property type="match status" value="1"/>
</dbReference>
<dbReference type="OrthoDB" id="3219336at2759"/>
<evidence type="ECO:0000256" key="1">
    <source>
        <dbReference type="ARBA" id="ARBA00022723"/>
    </source>
</evidence>
<sequence>MPATRTSQSSVSRSTPFSTNSPPSHRTSKEDRVADQDVLSLTLDRAESSKGTSSQSHKPNSKSKAKIRPHKSNSSTVPLPQVQEIIEISSDDDDTPPHPSSHASIIANLRRELEAVRSKRHADIAMKQLKALQEDNAKLKSVKDDTKIVLDAAEVSEHFECAICASEMWTPYTLPNCGHTFCQKCLLDWFDTTQAKFLAAHPAYHAGRPHQIHALSQILDYLCAYPNLAADPRSISALKQTLPIEPKYECPECRSQVTSAPIEAFAMKKLIRTVAAASGRGSPKPKSKHPIARNSPWDGYFPKSKLS</sequence>
<feature type="compositionally biased region" description="Polar residues" evidence="5">
    <location>
        <begin position="49"/>
        <end position="58"/>
    </location>
</feature>
<proteinExistence type="predicted"/>
<organism evidence="7 8">
    <name type="scientific">Panaeolus cyanescens</name>
    <dbReference type="NCBI Taxonomy" id="181874"/>
    <lineage>
        <taxon>Eukaryota</taxon>
        <taxon>Fungi</taxon>
        <taxon>Dikarya</taxon>
        <taxon>Basidiomycota</taxon>
        <taxon>Agaricomycotina</taxon>
        <taxon>Agaricomycetes</taxon>
        <taxon>Agaricomycetidae</taxon>
        <taxon>Agaricales</taxon>
        <taxon>Agaricineae</taxon>
        <taxon>Galeropsidaceae</taxon>
        <taxon>Panaeolus</taxon>
    </lineage>
</organism>
<accession>A0A409Y656</accession>
<dbReference type="EMBL" id="NHTK01001383">
    <property type="protein sequence ID" value="PPQ98433.1"/>
    <property type="molecule type" value="Genomic_DNA"/>
</dbReference>
<evidence type="ECO:0000259" key="6">
    <source>
        <dbReference type="PROSITE" id="PS50089"/>
    </source>
</evidence>
<name>A0A409Y656_9AGAR</name>
<evidence type="ECO:0000256" key="4">
    <source>
        <dbReference type="PROSITE-ProRule" id="PRU00175"/>
    </source>
</evidence>
<keyword evidence="1" id="KW-0479">Metal-binding</keyword>
<dbReference type="Proteomes" id="UP000284842">
    <property type="component" value="Unassembled WGS sequence"/>
</dbReference>
<dbReference type="GO" id="GO:0008270">
    <property type="term" value="F:zinc ion binding"/>
    <property type="evidence" value="ECO:0007669"/>
    <property type="project" value="UniProtKB-KW"/>
</dbReference>
<keyword evidence="2 4" id="KW-0863">Zinc-finger</keyword>
<evidence type="ECO:0000256" key="3">
    <source>
        <dbReference type="ARBA" id="ARBA00022833"/>
    </source>
</evidence>
<feature type="compositionally biased region" description="Basic residues" evidence="5">
    <location>
        <begin position="59"/>
        <end position="71"/>
    </location>
</feature>
<dbReference type="Gene3D" id="3.30.40.10">
    <property type="entry name" value="Zinc/RING finger domain, C3HC4 (zinc finger)"/>
    <property type="match status" value="1"/>
</dbReference>
<dbReference type="InterPro" id="IPR027370">
    <property type="entry name" value="Znf-RING_euk"/>
</dbReference>
<dbReference type="InterPro" id="IPR017907">
    <property type="entry name" value="Znf_RING_CS"/>
</dbReference>
<evidence type="ECO:0000313" key="8">
    <source>
        <dbReference type="Proteomes" id="UP000284842"/>
    </source>
</evidence>
<dbReference type="PROSITE" id="PS50089">
    <property type="entry name" value="ZF_RING_2"/>
    <property type="match status" value="1"/>
</dbReference>
<dbReference type="SMART" id="SM00184">
    <property type="entry name" value="RING"/>
    <property type="match status" value="1"/>
</dbReference>
<comment type="caution">
    <text evidence="7">The sequence shown here is derived from an EMBL/GenBank/DDBJ whole genome shotgun (WGS) entry which is preliminary data.</text>
</comment>
<reference evidence="7 8" key="1">
    <citation type="journal article" date="2018" name="Evol. Lett.">
        <title>Horizontal gene cluster transfer increased hallucinogenic mushroom diversity.</title>
        <authorList>
            <person name="Reynolds H.T."/>
            <person name="Vijayakumar V."/>
            <person name="Gluck-Thaler E."/>
            <person name="Korotkin H.B."/>
            <person name="Matheny P.B."/>
            <person name="Slot J.C."/>
        </authorList>
    </citation>
    <scope>NUCLEOTIDE SEQUENCE [LARGE SCALE GENOMIC DNA]</scope>
    <source>
        <strain evidence="7 8">2629</strain>
    </source>
</reference>
<feature type="compositionally biased region" description="Low complexity" evidence="5">
    <location>
        <begin position="1"/>
        <end position="21"/>
    </location>
</feature>
<feature type="region of interest" description="Disordered" evidence="5">
    <location>
        <begin position="277"/>
        <end position="307"/>
    </location>
</feature>
<dbReference type="InterPro" id="IPR047134">
    <property type="entry name" value="RNF4"/>
</dbReference>
<gene>
    <name evidence="7" type="ORF">CVT24_004112</name>
</gene>
<feature type="domain" description="RING-type" evidence="6">
    <location>
        <begin position="161"/>
        <end position="189"/>
    </location>
</feature>
<feature type="region of interest" description="Disordered" evidence="5">
    <location>
        <begin position="1"/>
        <end position="81"/>
    </location>
</feature>
<dbReference type="PROSITE" id="PS00518">
    <property type="entry name" value="ZF_RING_1"/>
    <property type="match status" value="1"/>
</dbReference>